<dbReference type="AlphaFoldDB" id="A0A517MTP2"/>
<gene>
    <name evidence="2" type="ORF">HG15A2_14200</name>
</gene>
<organism evidence="2 3">
    <name type="scientific">Adhaeretor mobilis</name>
    <dbReference type="NCBI Taxonomy" id="1930276"/>
    <lineage>
        <taxon>Bacteria</taxon>
        <taxon>Pseudomonadati</taxon>
        <taxon>Planctomycetota</taxon>
        <taxon>Planctomycetia</taxon>
        <taxon>Pirellulales</taxon>
        <taxon>Lacipirellulaceae</taxon>
        <taxon>Adhaeretor</taxon>
    </lineage>
</organism>
<dbReference type="OrthoDB" id="291753at2"/>
<dbReference type="KEGG" id="amob:HG15A2_14200"/>
<accession>A0A517MTP2</accession>
<dbReference type="EMBL" id="CP036263">
    <property type="protein sequence ID" value="QDS98147.1"/>
    <property type="molecule type" value="Genomic_DNA"/>
</dbReference>
<evidence type="ECO:0008006" key="4">
    <source>
        <dbReference type="Google" id="ProtNLM"/>
    </source>
</evidence>
<evidence type="ECO:0000256" key="1">
    <source>
        <dbReference type="SAM" id="MobiDB-lite"/>
    </source>
</evidence>
<evidence type="ECO:0000313" key="3">
    <source>
        <dbReference type="Proteomes" id="UP000319852"/>
    </source>
</evidence>
<proteinExistence type="predicted"/>
<sequence length="104" mass="10575">MPDPLPPAANDAAQMGDVCVVATMLSCSKRHVTRLDAAGLIPPSHKLGALVRWPLNTGDPTTGIADWIAAGCPPLIDGGQQSSSSVAQPTKPGCPPPLNDGGQQ</sequence>
<keyword evidence="3" id="KW-1185">Reference proteome</keyword>
<dbReference type="RefSeq" id="WP_145059088.1">
    <property type="nucleotide sequence ID" value="NZ_CP036263.1"/>
</dbReference>
<evidence type="ECO:0000313" key="2">
    <source>
        <dbReference type="EMBL" id="QDS98147.1"/>
    </source>
</evidence>
<reference evidence="2 3" key="1">
    <citation type="submission" date="2019-02" db="EMBL/GenBank/DDBJ databases">
        <title>Deep-cultivation of Planctomycetes and their phenomic and genomic characterization uncovers novel biology.</title>
        <authorList>
            <person name="Wiegand S."/>
            <person name="Jogler M."/>
            <person name="Boedeker C."/>
            <person name="Pinto D."/>
            <person name="Vollmers J."/>
            <person name="Rivas-Marin E."/>
            <person name="Kohn T."/>
            <person name="Peeters S.H."/>
            <person name="Heuer A."/>
            <person name="Rast P."/>
            <person name="Oberbeckmann S."/>
            <person name="Bunk B."/>
            <person name="Jeske O."/>
            <person name="Meyerdierks A."/>
            <person name="Storesund J.E."/>
            <person name="Kallscheuer N."/>
            <person name="Luecker S."/>
            <person name="Lage O.M."/>
            <person name="Pohl T."/>
            <person name="Merkel B.J."/>
            <person name="Hornburger P."/>
            <person name="Mueller R.-W."/>
            <person name="Bruemmer F."/>
            <person name="Labrenz M."/>
            <person name="Spormann A.M."/>
            <person name="Op den Camp H."/>
            <person name="Overmann J."/>
            <person name="Amann R."/>
            <person name="Jetten M.S.M."/>
            <person name="Mascher T."/>
            <person name="Medema M.H."/>
            <person name="Devos D.P."/>
            <person name="Kaster A.-K."/>
            <person name="Ovreas L."/>
            <person name="Rohde M."/>
            <person name="Galperin M.Y."/>
            <person name="Jogler C."/>
        </authorList>
    </citation>
    <scope>NUCLEOTIDE SEQUENCE [LARGE SCALE GENOMIC DNA]</scope>
    <source>
        <strain evidence="2 3">HG15A2</strain>
    </source>
</reference>
<feature type="compositionally biased region" description="Polar residues" evidence="1">
    <location>
        <begin position="79"/>
        <end position="88"/>
    </location>
</feature>
<name>A0A517MTP2_9BACT</name>
<protein>
    <recommendedName>
        <fullName evidence="4">Helix-turn-helix domain-containing protein</fullName>
    </recommendedName>
</protein>
<dbReference type="Proteomes" id="UP000319852">
    <property type="component" value="Chromosome"/>
</dbReference>
<feature type="region of interest" description="Disordered" evidence="1">
    <location>
        <begin position="78"/>
        <end position="104"/>
    </location>
</feature>